<name>F9UFV5_9GAMM</name>
<dbReference type="InterPro" id="IPR036641">
    <property type="entry name" value="HPT_dom_sf"/>
</dbReference>
<evidence type="ECO:0000313" key="4">
    <source>
        <dbReference type="EMBL" id="EGV16979.1"/>
    </source>
</evidence>
<dbReference type="Proteomes" id="UP000005459">
    <property type="component" value="Unassembled WGS sequence"/>
</dbReference>
<dbReference type="AlphaFoldDB" id="F9UFV5"/>
<dbReference type="EMBL" id="AFWV01000013">
    <property type="protein sequence ID" value="EGV16979.1"/>
    <property type="molecule type" value="Genomic_DNA"/>
</dbReference>
<feature type="domain" description="HPt" evidence="3">
    <location>
        <begin position="26"/>
        <end position="118"/>
    </location>
</feature>
<accession>F9UFV5</accession>
<dbReference type="STRING" id="768671.ThimaDRAFT_3808"/>
<dbReference type="InterPro" id="IPR008207">
    <property type="entry name" value="Sig_transdc_His_kin_Hpt_dom"/>
</dbReference>
<proteinExistence type="predicted"/>
<dbReference type="PROSITE" id="PS50894">
    <property type="entry name" value="HPT"/>
    <property type="match status" value="1"/>
</dbReference>
<dbReference type="GO" id="GO:0004672">
    <property type="term" value="F:protein kinase activity"/>
    <property type="evidence" value="ECO:0007669"/>
    <property type="project" value="UniProtKB-ARBA"/>
</dbReference>
<dbReference type="RefSeq" id="WP_007194680.1">
    <property type="nucleotide sequence ID" value="NZ_AFWV01000013.1"/>
</dbReference>
<protein>
    <submittedName>
        <fullName evidence="4">Hpt domain protein</fullName>
    </submittedName>
</protein>
<dbReference type="GO" id="GO:0000160">
    <property type="term" value="P:phosphorelay signal transduction system"/>
    <property type="evidence" value="ECO:0007669"/>
    <property type="project" value="UniProtKB-KW"/>
</dbReference>
<keyword evidence="2" id="KW-0597">Phosphoprotein</keyword>
<evidence type="ECO:0000259" key="3">
    <source>
        <dbReference type="PROSITE" id="PS50894"/>
    </source>
</evidence>
<dbReference type="Pfam" id="PF01627">
    <property type="entry name" value="Hpt"/>
    <property type="match status" value="1"/>
</dbReference>
<gene>
    <name evidence="4" type="ORF">ThimaDRAFT_3808</name>
</gene>
<evidence type="ECO:0000313" key="5">
    <source>
        <dbReference type="Proteomes" id="UP000005459"/>
    </source>
</evidence>
<sequence length="118" mass="12444">MMDQGSNFDGLPARDDAAALASAGGDADLARELLDVLLAGLPAEIEALRACIAEADWSALAEHAHQVRGATRYCGVPALDDAIETLERTARRGDADLVLEDFAAVEAQANRLAETLRV</sequence>
<dbReference type="eggNOG" id="COG2198">
    <property type="taxonomic scope" value="Bacteria"/>
</dbReference>
<keyword evidence="5" id="KW-1185">Reference proteome</keyword>
<dbReference type="Gene3D" id="1.20.120.160">
    <property type="entry name" value="HPT domain"/>
    <property type="match status" value="1"/>
</dbReference>
<feature type="modified residue" description="Phosphohistidine" evidence="2">
    <location>
        <position position="65"/>
    </location>
</feature>
<dbReference type="OrthoDB" id="5770265at2"/>
<dbReference type="SUPFAM" id="SSF47226">
    <property type="entry name" value="Histidine-containing phosphotransfer domain, HPT domain"/>
    <property type="match status" value="1"/>
</dbReference>
<evidence type="ECO:0000256" key="1">
    <source>
        <dbReference type="ARBA" id="ARBA00023012"/>
    </source>
</evidence>
<evidence type="ECO:0000256" key="2">
    <source>
        <dbReference type="PROSITE-ProRule" id="PRU00110"/>
    </source>
</evidence>
<organism evidence="4 5">
    <name type="scientific">Thiocapsa marina 5811</name>
    <dbReference type="NCBI Taxonomy" id="768671"/>
    <lineage>
        <taxon>Bacteria</taxon>
        <taxon>Pseudomonadati</taxon>
        <taxon>Pseudomonadota</taxon>
        <taxon>Gammaproteobacteria</taxon>
        <taxon>Chromatiales</taxon>
        <taxon>Chromatiaceae</taxon>
        <taxon>Thiocapsa</taxon>
    </lineage>
</organism>
<keyword evidence="1" id="KW-0902">Two-component regulatory system</keyword>
<reference evidence="4 5" key="1">
    <citation type="submission" date="2011-06" db="EMBL/GenBank/DDBJ databases">
        <title>The draft genome of Thiocapsa marina 5811.</title>
        <authorList>
            <consortium name="US DOE Joint Genome Institute (JGI-PGF)"/>
            <person name="Lucas S."/>
            <person name="Han J."/>
            <person name="Cheng J.-F."/>
            <person name="Goodwin L."/>
            <person name="Pitluck S."/>
            <person name="Peters L."/>
            <person name="Land M.L."/>
            <person name="Hauser L."/>
            <person name="Vogl K."/>
            <person name="Liu Z."/>
            <person name="Imhoff J."/>
            <person name="Thiel V."/>
            <person name="Frigaard N.-U."/>
            <person name="Bryant D."/>
            <person name="Woyke T.J."/>
        </authorList>
    </citation>
    <scope>NUCLEOTIDE SEQUENCE [LARGE SCALE GENOMIC DNA]</scope>
    <source>
        <strain evidence="4 5">5811</strain>
    </source>
</reference>